<sequence>MTGPYRTLLALPGAAAFVTAGLAARLAHLTTVLGIVFLVSALSGSYGLGGLVSGAYALAYSLVAPLLGRLADRHRQGPVLVATAVATTVTRTGFLVAAGAGAPAWVLVILAATSGASMPAIGPFVRARWAHLLTGSPRLHAATSFESVVDELLLVIGPVLVSTSVAYLHPAAALILAVPLAAGGSIALALQHRTEPPGAPADRPAPGTALRTPGLPLLLLTFALISTVLIGLDVAVIAYTERQGTQALGGWILATIAAGSALSGLWYGARDWSHPPHRRLTVVLPMLTVGTVPFVVAPTTGWLFPAAFTLGLTLAPAFIDGFSIAGRAVAAHHRTEGLTWLTTAAGIGISAGSATAGVLVDTWGTTAAFALATGCAATAALTGRAASRRLTAPW</sequence>
<evidence type="ECO:0000313" key="2">
    <source>
        <dbReference type="EMBL" id="BCJ64948.1"/>
    </source>
</evidence>
<dbReference type="Pfam" id="PF07690">
    <property type="entry name" value="MFS_1"/>
    <property type="match status" value="1"/>
</dbReference>
<proteinExistence type="predicted"/>
<dbReference type="PANTHER" id="PTHR23542:SF1">
    <property type="entry name" value="MAJOR FACILITATOR SUPERFAMILY (MFS) PROFILE DOMAIN-CONTAINING PROTEIN"/>
    <property type="match status" value="1"/>
</dbReference>
<organism evidence="2 3">
    <name type="scientific">Polymorphospora rubra</name>
    <dbReference type="NCBI Taxonomy" id="338584"/>
    <lineage>
        <taxon>Bacteria</taxon>
        <taxon>Bacillati</taxon>
        <taxon>Actinomycetota</taxon>
        <taxon>Actinomycetes</taxon>
        <taxon>Micromonosporales</taxon>
        <taxon>Micromonosporaceae</taxon>
        <taxon>Polymorphospora</taxon>
    </lineage>
</organism>
<keyword evidence="1" id="KW-0812">Transmembrane</keyword>
<dbReference type="PANTHER" id="PTHR23542">
    <property type="match status" value="1"/>
</dbReference>
<feature type="transmembrane region" description="Helical" evidence="1">
    <location>
        <begin position="47"/>
        <end position="67"/>
    </location>
</feature>
<feature type="transmembrane region" description="Helical" evidence="1">
    <location>
        <begin position="337"/>
        <end position="360"/>
    </location>
</feature>
<feature type="transmembrane region" description="Helical" evidence="1">
    <location>
        <begin position="302"/>
        <end position="325"/>
    </location>
</feature>
<keyword evidence="3" id="KW-1185">Reference proteome</keyword>
<dbReference type="InterPro" id="IPR036259">
    <property type="entry name" value="MFS_trans_sf"/>
</dbReference>
<feature type="transmembrane region" description="Helical" evidence="1">
    <location>
        <begin position="366"/>
        <end position="386"/>
    </location>
</feature>
<dbReference type="AlphaFoldDB" id="A0A810MZY0"/>
<keyword evidence="1" id="KW-0472">Membrane</keyword>
<dbReference type="GO" id="GO:0022857">
    <property type="term" value="F:transmembrane transporter activity"/>
    <property type="evidence" value="ECO:0007669"/>
    <property type="project" value="InterPro"/>
</dbReference>
<name>A0A810MZY0_9ACTN</name>
<feature type="transmembrane region" description="Helical" evidence="1">
    <location>
        <begin position="280"/>
        <end position="296"/>
    </location>
</feature>
<protein>
    <submittedName>
        <fullName evidence="2">MFS transporter</fullName>
    </submittedName>
</protein>
<gene>
    <name evidence="2" type="ORF">Prubr_19690</name>
</gene>
<evidence type="ECO:0000313" key="3">
    <source>
        <dbReference type="Proteomes" id="UP000680866"/>
    </source>
</evidence>
<keyword evidence="1" id="KW-1133">Transmembrane helix</keyword>
<accession>A0A810MZY0</accession>
<dbReference type="RefSeq" id="WP_212824046.1">
    <property type="nucleotide sequence ID" value="NZ_AP023359.1"/>
</dbReference>
<dbReference type="SUPFAM" id="SSF103473">
    <property type="entry name" value="MFS general substrate transporter"/>
    <property type="match status" value="1"/>
</dbReference>
<dbReference type="EMBL" id="AP023359">
    <property type="protein sequence ID" value="BCJ64948.1"/>
    <property type="molecule type" value="Genomic_DNA"/>
</dbReference>
<dbReference type="InterPro" id="IPR011701">
    <property type="entry name" value="MFS"/>
</dbReference>
<dbReference type="Proteomes" id="UP000680866">
    <property type="component" value="Chromosome"/>
</dbReference>
<evidence type="ECO:0000256" key="1">
    <source>
        <dbReference type="SAM" id="Phobius"/>
    </source>
</evidence>
<feature type="transmembrane region" description="Helical" evidence="1">
    <location>
        <begin position="167"/>
        <end position="190"/>
    </location>
</feature>
<feature type="transmembrane region" description="Helical" evidence="1">
    <location>
        <begin position="251"/>
        <end position="268"/>
    </location>
</feature>
<dbReference type="Gene3D" id="1.20.1250.20">
    <property type="entry name" value="MFS general substrate transporter like domains"/>
    <property type="match status" value="1"/>
</dbReference>
<dbReference type="KEGG" id="pry:Prubr_19690"/>
<feature type="transmembrane region" description="Helical" evidence="1">
    <location>
        <begin position="217"/>
        <end position="239"/>
    </location>
</feature>
<reference evidence="2" key="1">
    <citation type="submission" date="2020-08" db="EMBL/GenBank/DDBJ databases">
        <title>Whole genome shotgun sequence of Polymorphospora rubra NBRC 101157.</title>
        <authorList>
            <person name="Komaki H."/>
            <person name="Tamura T."/>
        </authorList>
    </citation>
    <scope>NUCLEOTIDE SEQUENCE</scope>
    <source>
        <strain evidence="2">NBRC 101157</strain>
    </source>
</reference>